<dbReference type="AlphaFoldDB" id="A0A2K5HUJ1"/>
<dbReference type="Ensembl" id="ENSCANT00000029979.1">
    <property type="protein sequence ID" value="ENSCANP00000008048.1"/>
    <property type="gene ID" value="ENSCANG00000025492.1"/>
</dbReference>
<keyword evidence="6" id="KW-0156">Chromatin regulator</keyword>
<dbReference type="Gene3D" id="2.30.30.140">
    <property type="match status" value="3"/>
</dbReference>
<dbReference type="InterPro" id="IPR013761">
    <property type="entry name" value="SAM/pointed_sf"/>
</dbReference>
<dbReference type="InterPro" id="IPR050548">
    <property type="entry name" value="PcG_chromatin_remod_factors"/>
</dbReference>
<feature type="compositionally biased region" description="Basic and acidic residues" evidence="12">
    <location>
        <begin position="618"/>
        <end position="636"/>
    </location>
</feature>
<evidence type="ECO:0000313" key="14">
    <source>
        <dbReference type="Ensembl" id="ENSCANP00000008048.1"/>
    </source>
</evidence>
<dbReference type="GO" id="GO:0045892">
    <property type="term" value="P:negative regulation of DNA-templated transcription"/>
    <property type="evidence" value="ECO:0007669"/>
    <property type="project" value="TreeGrafter"/>
</dbReference>
<dbReference type="GO" id="GO:2000058">
    <property type="term" value="P:regulation of ubiquitin-dependent protein catabolic process"/>
    <property type="evidence" value="ECO:0007669"/>
    <property type="project" value="UniProtKB-ARBA"/>
</dbReference>
<evidence type="ECO:0000259" key="13">
    <source>
        <dbReference type="PROSITE" id="PS50105"/>
    </source>
</evidence>
<dbReference type="PANTHER" id="PTHR12247">
    <property type="entry name" value="POLYCOMB GROUP PROTEIN"/>
    <property type="match status" value="1"/>
</dbReference>
<sequence length="755" mass="85791">MTESASSTSGQEFDVFSVMDWKDGVGTLPGSDLKFRVNEFGALEVITDENEMENVKKATATTTWMVPTAQEVFSEKTGVPFRLKDPVKVEGLQFCENCCQYGNVDECLSGGNYCSQNCVRHIKDKDQKEERDIEEDNEEEDPKCSRKKKPKLSLKVDPKEDGEERDDEMENKQDVRILRGSQRARRKRRGDSAVLKQGLPPKGKKAWCWASYLEEEKAVAVPAKLFKEHQSFPYNKNGFKVGMKLEGVDPEHQSVYCVLTVAEVCGYRIKLHFDGYSDCYDFWVNADALDIHPVGWCEKTGHKLHPPKGYKEEEFNWQTYLKTCKAQAAPKSLFENQNITVIPSGFRVGMKLEAVDKKNPSFICVATVTDMVDNRFLVHFDNWDESYDYWCEASSPHIHPVGWCKEHRRTLITPPGYPNVKHFSWDKYLEETNSLPAPARAFKVKPPHGFQKKMKLEVVDKRNPMFIRVATVADTDDHRVKVHFDGWNNCYDYWIDADSPDIHPVGWCSKTGHPLQPPLSPLELMEASEHGGCSTPGCKGIGHFKRARHLGPHSAANCPYSEINLNKDRIFPDRLSGEMPPASPSFPRNKRTDANESSSSPEIRDQHADDVKEDFEERTESEMRTSHEARGAREEPTVQQAQRRSAVFLSFKSPIPCLPLRWEQQSKLLPTVAGIPASKVSKWSTDEVSEFIQSLPGCEEHGKVFKDEQIDGEAFLLMTQTDIVKIMSIKLGPALKIFNSILMFKAAEKNSHNEL</sequence>
<dbReference type="SMART" id="SM00561">
    <property type="entry name" value="MBT"/>
    <property type="match status" value="3"/>
</dbReference>
<dbReference type="Pfam" id="PF02820">
    <property type="entry name" value="MBT"/>
    <property type="match status" value="3"/>
</dbReference>
<feature type="region of interest" description="Disordered" evidence="12">
    <location>
        <begin position="572"/>
        <end position="640"/>
    </location>
</feature>
<proteinExistence type="predicted"/>
<dbReference type="SMART" id="SM00454">
    <property type="entry name" value="SAM"/>
    <property type="match status" value="1"/>
</dbReference>
<dbReference type="CDD" id="cd20132">
    <property type="entry name" value="MBT_L3MBTL3_rpt1"/>
    <property type="match status" value="1"/>
</dbReference>
<comment type="subcellular location">
    <subcellularLocation>
        <location evidence="1">Nucleus</location>
    </subcellularLocation>
</comment>
<dbReference type="PROSITE" id="PS51079">
    <property type="entry name" value="MBT"/>
    <property type="match status" value="3"/>
</dbReference>
<keyword evidence="2" id="KW-0479">Metal-binding</keyword>
<dbReference type="GO" id="GO:0008270">
    <property type="term" value="F:zinc ion binding"/>
    <property type="evidence" value="ECO:0007669"/>
    <property type="project" value="UniProtKB-KW"/>
</dbReference>
<dbReference type="FunFam" id="1.10.150.50:FF:000035">
    <property type="entry name" value="lethal(3)malignant brain tumor-like protein 3 isoform X2"/>
    <property type="match status" value="1"/>
</dbReference>
<dbReference type="CDD" id="cd09582">
    <property type="entry name" value="SAM_Scm-like-3MBT3_4"/>
    <property type="match status" value="1"/>
</dbReference>
<evidence type="ECO:0000313" key="15">
    <source>
        <dbReference type="Proteomes" id="UP000233080"/>
    </source>
</evidence>
<dbReference type="FunFam" id="2.30.30.140:FF:000007">
    <property type="entry name" value="Lethal(3)malignant brain tumor-like protein 1"/>
    <property type="match status" value="2"/>
</dbReference>
<dbReference type="GO" id="GO:0005634">
    <property type="term" value="C:nucleus"/>
    <property type="evidence" value="ECO:0007669"/>
    <property type="project" value="UniProtKB-SubCell"/>
</dbReference>
<evidence type="ECO:0000256" key="5">
    <source>
        <dbReference type="ARBA" id="ARBA00022833"/>
    </source>
</evidence>
<feature type="compositionally biased region" description="Acidic residues" evidence="12">
    <location>
        <begin position="160"/>
        <end position="169"/>
    </location>
</feature>
<dbReference type="CDD" id="cd20135">
    <property type="entry name" value="MBT_L3MBTL3_rpt2"/>
    <property type="match status" value="1"/>
</dbReference>
<name>A0A2K5HUJ1_COLAP</name>
<protein>
    <recommendedName>
        <fullName evidence="13">SAM domain-containing protein</fullName>
    </recommendedName>
</protein>
<keyword evidence="8" id="KW-0804">Transcription</keyword>
<evidence type="ECO:0000256" key="8">
    <source>
        <dbReference type="ARBA" id="ARBA00023163"/>
    </source>
</evidence>
<dbReference type="Gene3D" id="1.10.150.50">
    <property type="entry name" value="Transcription Factor, Ets-1"/>
    <property type="match status" value="1"/>
</dbReference>
<reference evidence="14" key="1">
    <citation type="submission" date="2025-08" db="UniProtKB">
        <authorList>
            <consortium name="Ensembl"/>
        </authorList>
    </citation>
    <scope>IDENTIFICATION</scope>
</reference>
<reference evidence="14" key="2">
    <citation type="submission" date="2025-09" db="UniProtKB">
        <authorList>
            <consortium name="Ensembl"/>
        </authorList>
    </citation>
    <scope>IDENTIFICATION</scope>
</reference>
<dbReference type="PROSITE" id="PS50105">
    <property type="entry name" value="SAM_DOMAIN"/>
    <property type="match status" value="1"/>
</dbReference>
<organism evidence="14 15">
    <name type="scientific">Colobus angolensis palliatus</name>
    <name type="common">Peters' Angolan colobus</name>
    <dbReference type="NCBI Taxonomy" id="336983"/>
    <lineage>
        <taxon>Eukaryota</taxon>
        <taxon>Metazoa</taxon>
        <taxon>Chordata</taxon>
        <taxon>Craniata</taxon>
        <taxon>Vertebrata</taxon>
        <taxon>Euteleostomi</taxon>
        <taxon>Mammalia</taxon>
        <taxon>Eutheria</taxon>
        <taxon>Euarchontoglires</taxon>
        <taxon>Primates</taxon>
        <taxon>Haplorrhini</taxon>
        <taxon>Catarrhini</taxon>
        <taxon>Cercopithecidae</taxon>
        <taxon>Colobinae</taxon>
        <taxon>Colobus</taxon>
    </lineage>
</organism>
<evidence type="ECO:0000256" key="11">
    <source>
        <dbReference type="PROSITE-ProRule" id="PRU01143"/>
    </source>
</evidence>
<feature type="repeat" description="MBT" evidence="10">
    <location>
        <begin position="423"/>
        <end position="518"/>
    </location>
</feature>
<evidence type="ECO:0000256" key="4">
    <source>
        <dbReference type="ARBA" id="ARBA00022771"/>
    </source>
</evidence>
<evidence type="ECO:0000256" key="10">
    <source>
        <dbReference type="PROSITE-ProRule" id="PRU00459"/>
    </source>
</evidence>
<dbReference type="GO" id="GO:0042393">
    <property type="term" value="F:histone binding"/>
    <property type="evidence" value="ECO:0007669"/>
    <property type="project" value="TreeGrafter"/>
</dbReference>
<evidence type="ECO:0000256" key="6">
    <source>
        <dbReference type="ARBA" id="ARBA00022853"/>
    </source>
</evidence>
<evidence type="ECO:0000256" key="12">
    <source>
        <dbReference type="SAM" id="MobiDB-lite"/>
    </source>
</evidence>
<evidence type="ECO:0000256" key="2">
    <source>
        <dbReference type="ARBA" id="ARBA00022723"/>
    </source>
</evidence>
<feature type="repeat" description="MBT" evidence="10">
    <location>
        <begin position="315"/>
        <end position="414"/>
    </location>
</feature>
<dbReference type="InterPro" id="IPR001660">
    <property type="entry name" value="SAM"/>
</dbReference>
<dbReference type="InterPro" id="IPR002515">
    <property type="entry name" value="Znf_C2H2C"/>
</dbReference>
<keyword evidence="4 11" id="KW-0863">Zinc-finger</keyword>
<dbReference type="Pfam" id="PF00536">
    <property type="entry name" value="SAM_1"/>
    <property type="match status" value="1"/>
</dbReference>
<evidence type="ECO:0000256" key="1">
    <source>
        <dbReference type="ARBA" id="ARBA00004123"/>
    </source>
</evidence>
<feature type="compositionally biased region" description="Acidic residues" evidence="12">
    <location>
        <begin position="132"/>
        <end position="141"/>
    </location>
</feature>
<dbReference type="CDD" id="cd20138">
    <property type="entry name" value="MBT_L3MBTL3_rpt3"/>
    <property type="match status" value="1"/>
</dbReference>
<keyword evidence="5" id="KW-0862">Zinc</keyword>
<dbReference type="InterPro" id="IPR004092">
    <property type="entry name" value="Mbt"/>
</dbReference>
<dbReference type="GO" id="GO:0003682">
    <property type="term" value="F:chromatin binding"/>
    <property type="evidence" value="ECO:0007669"/>
    <property type="project" value="TreeGrafter"/>
</dbReference>
<keyword evidence="7" id="KW-0805">Transcription regulation</keyword>
<keyword evidence="15" id="KW-1185">Reference proteome</keyword>
<evidence type="ECO:0000256" key="3">
    <source>
        <dbReference type="ARBA" id="ARBA00022737"/>
    </source>
</evidence>
<dbReference type="PROSITE" id="PS51802">
    <property type="entry name" value="ZF_CCHHC"/>
    <property type="match status" value="1"/>
</dbReference>
<keyword evidence="9" id="KW-0539">Nucleus</keyword>
<dbReference type="SUPFAM" id="SSF47769">
    <property type="entry name" value="SAM/Pointed domain"/>
    <property type="match status" value="1"/>
</dbReference>
<feature type="repeat" description="MBT" evidence="10">
    <location>
        <begin position="207"/>
        <end position="307"/>
    </location>
</feature>
<keyword evidence="3" id="KW-0677">Repeat</keyword>
<dbReference type="PANTHER" id="PTHR12247:SF72">
    <property type="entry name" value="LETHAL(3)MALIGNANT BRAIN TUMOR-LIKE PROTEIN 3"/>
    <property type="match status" value="1"/>
</dbReference>
<dbReference type="SUPFAM" id="SSF63748">
    <property type="entry name" value="Tudor/PWWP/MBT"/>
    <property type="match status" value="3"/>
</dbReference>
<evidence type="ECO:0000256" key="7">
    <source>
        <dbReference type="ARBA" id="ARBA00023015"/>
    </source>
</evidence>
<accession>A0A2K5HUJ1</accession>
<dbReference type="Proteomes" id="UP000233080">
    <property type="component" value="Unassembled WGS sequence"/>
</dbReference>
<evidence type="ECO:0000256" key="9">
    <source>
        <dbReference type="ARBA" id="ARBA00023242"/>
    </source>
</evidence>
<feature type="domain" description="SAM" evidence="13">
    <location>
        <begin position="683"/>
        <end position="747"/>
    </location>
</feature>
<feature type="region of interest" description="Disordered" evidence="12">
    <location>
        <begin position="125"/>
        <end position="199"/>
    </location>
</feature>
<dbReference type="GO" id="GO:0006325">
    <property type="term" value="P:chromatin organization"/>
    <property type="evidence" value="ECO:0007669"/>
    <property type="project" value="UniProtKB-KW"/>
</dbReference>